<dbReference type="Gene3D" id="3.90.1150.10">
    <property type="entry name" value="Aspartate Aminotransferase, domain 1"/>
    <property type="match status" value="1"/>
</dbReference>
<dbReference type="InterPro" id="IPR015422">
    <property type="entry name" value="PyrdxlP-dep_Trfase_small"/>
</dbReference>
<accession>A0A6M8B8I0</accession>
<dbReference type="Proteomes" id="UP000505210">
    <property type="component" value="Chromosome"/>
</dbReference>
<dbReference type="SUPFAM" id="SSF53383">
    <property type="entry name" value="PLP-dependent transferases"/>
    <property type="match status" value="1"/>
</dbReference>
<keyword evidence="3" id="KW-0032">Aminotransferase</keyword>
<keyword evidence="1" id="KW-0663">Pyridoxal phosphate</keyword>
<evidence type="ECO:0000313" key="4">
    <source>
        <dbReference type="Proteomes" id="UP000505210"/>
    </source>
</evidence>
<evidence type="ECO:0000259" key="2">
    <source>
        <dbReference type="Pfam" id="PF00266"/>
    </source>
</evidence>
<name>A0A6M8B8I0_9CYAN</name>
<reference evidence="3 4" key="1">
    <citation type="submission" date="2020-05" db="EMBL/GenBank/DDBJ databases">
        <title>Complete genome sequence of of a novel Thermoleptolyngbya strain isolated from hot springs of Ganzi, Sichuan China.</title>
        <authorList>
            <person name="Tang J."/>
            <person name="Daroch M."/>
            <person name="Li L."/>
            <person name="Waleron K."/>
            <person name="Waleron M."/>
            <person name="Waleron M."/>
        </authorList>
    </citation>
    <scope>NUCLEOTIDE SEQUENCE [LARGE SCALE GENOMIC DNA]</scope>
    <source>
        <strain evidence="3 4">PKUAC-SCTA183</strain>
    </source>
</reference>
<dbReference type="Pfam" id="PF00266">
    <property type="entry name" value="Aminotran_5"/>
    <property type="match status" value="1"/>
</dbReference>
<dbReference type="PANTHER" id="PTHR43092">
    <property type="entry name" value="L-CYSTEINE DESULFHYDRASE"/>
    <property type="match status" value="1"/>
</dbReference>
<sequence>MLSSAVVDASSQGWRKVWGLDPAFTFLNHGSFGACPLAVQQRQQALRQQLEAQPVQFFGRSLEPLLDESRAVLAAFVGASPADLAFVPNATTGVNTVLRSLSFRPGDELLTTNHEYNASRNALEFVAQRSGATVVVADIPFPLSSPAQVVERVLSKVSNRTRLLLIDHVSSQTALVLPISPLIRALADQGIDTLVDGAHAPGMIPLALNDLGAAYYTGNCHKWLCAPKGAAFLYVRADRRDCIRPLVISHGANSPRRDRPFFHLEFDWTGTGDPTPFLCVGTAILYLATLLPGGWADIMAQNRALALWARERLSQRLGLGLPCPDEMIGSMATLPLPEGDADSLYRALVEDHAIEIPVIPWQGVSNRLIRLSAQLYNTPADYDRLADVLALLLAKPQ</sequence>
<dbReference type="GO" id="GO:0008483">
    <property type="term" value="F:transaminase activity"/>
    <property type="evidence" value="ECO:0007669"/>
    <property type="project" value="UniProtKB-KW"/>
</dbReference>
<keyword evidence="4" id="KW-1185">Reference proteome</keyword>
<dbReference type="InterPro" id="IPR000192">
    <property type="entry name" value="Aminotrans_V_dom"/>
</dbReference>
<gene>
    <name evidence="3" type="ORF">HPC62_17260</name>
</gene>
<dbReference type="InterPro" id="IPR015424">
    <property type="entry name" value="PyrdxlP-dep_Trfase"/>
</dbReference>
<dbReference type="AlphaFoldDB" id="A0A6M8B8I0"/>
<dbReference type="PANTHER" id="PTHR43092:SF2">
    <property type="entry name" value="HERCYNYLCYSTEINE SULFOXIDE LYASE"/>
    <property type="match status" value="1"/>
</dbReference>
<dbReference type="EMBL" id="CP053661">
    <property type="protein sequence ID" value="QKD83709.1"/>
    <property type="molecule type" value="Genomic_DNA"/>
</dbReference>
<keyword evidence="3" id="KW-0808">Transferase</keyword>
<protein>
    <submittedName>
        <fullName evidence="3">Aminotransferase class V-fold PLP-dependent enzyme</fullName>
    </submittedName>
</protein>
<feature type="domain" description="Aminotransferase class V" evidence="2">
    <location>
        <begin position="59"/>
        <end position="385"/>
    </location>
</feature>
<dbReference type="KEGG" id="theu:HPC62_17260"/>
<dbReference type="Gene3D" id="3.40.640.10">
    <property type="entry name" value="Type I PLP-dependent aspartate aminotransferase-like (Major domain)"/>
    <property type="match status" value="1"/>
</dbReference>
<proteinExistence type="predicted"/>
<evidence type="ECO:0000313" key="3">
    <source>
        <dbReference type="EMBL" id="QKD83709.1"/>
    </source>
</evidence>
<evidence type="ECO:0000256" key="1">
    <source>
        <dbReference type="ARBA" id="ARBA00022898"/>
    </source>
</evidence>
<organism evidence="3 4">
    <name type="scientific">Thermoleptolyngbya sichuanensis A183</name>
    <dbReference type="NCBI Taxonomy" id="2737172"/>
    <lineage>
        <taxon>Bacteria</taxon>
        <taxon>Bacillati</taxon>
        <taxon>Cyanobacteriota</taxon>
        <taxon>Cyanophyceae</taxon>
        <taxon>Oculatellales</taxon>
        <taxon>Oculatellaceae</taxon>
        <taxon>Thermoleptolyngbya</taxon>
        <taxon>Thermoleptolyngbya sichuanensis</taxon>
    </lineage>
</organism>
<dbReference type="InterPro" id="IPR015421">
    <property type="entry name" value="PyrdxlP-dep_Trfase_major"/>
</dbReference>
<dbReference type="RefSeq" id="WP_172357635.1">
    <property type="nucleotide sequence ID" value="NZ_CP053661.1"/>
</dbReference>